<comment type="caution">
    <text evidence="1">The sequence shown here is derived from an EMBL/GenBank/DDBJ whole genome shotgun (WGS) entry which is preliminary data.</text>
</comment>
<protein>
    <submittedName>
        <fullName evidence="1">RPE4 domain protein</fullName>
    </submittedName>
</protein>
<name>A0A0F3QG42_RICBE</name>
<dbReference type="EMBL" id="LAOJ01000001">
    <property type="protein sequence ID" value="KJV91523.1"/>
    <property type="molecule type" value="Genomic_DNA"/>
</dbReference>
<dbReference type="Proteomes" id="UP000033689">
    <property type="component" value="Unassembled WGS sequence"/>
</dbReference>
<reference evidence="1 2" key="1">
    <citation type="submission" date="2015-02" db="EMBL/GenBank/DDBJ databases">
        <title>Genome Sequencing of Rickettsiales.</title>
        <authorList>
            <person name="Daugherty S.C."/>
            <person name="Su Q."/>
            <person name="Abolude K."/>
            <person name="Beier-Sexton M."/>
            <person name="Carlyon J.A."/>
            <person name="Carter R."/>
            <person name="Day N.P."/>
            <person name="Dumler S.J."/>
            <person name="Dyachenko V."/>
            <person name="Godinez A."/>
            <person name="Kurtti T.J."/>
            <person name="Lichay M."/>
            <person name="Mullins K.E."/>
            <person name="Ott S."/>
            <person name="Pappas-Brown V."/>
            <person name="Paris D.H."/>
            <person name="Patel P."/>
            <person name="Richards A.L."/>
            <person name="Sadzewicz L."/>
            <person name="Sears K."/>
            <person name="Seidman D."/>
            <person name="Sengamalay N."/>
            <person name="Stenos J."/>
            <person name="Tallon L.J."/>
            <person name="Vincent G."/>
            <person name="Fraser C.M."/>
            <person name="Munderloh U."/>
            <person name="Dunning-Hotopp J.C."/>
        </authorList>
    </citation>
    <scope>NUCLEOTIDE SEQUENCE [LARGE SCALE GENOMIC DNA]</scope>
    <source>
        <strain evidence="1 2">RML Mogi</strain>
    </source>
</reference>
<proteinExistence type="predicted"/>
<organism evidence="1 2">
    <name type="scientific">Rickettsia bellii str. RML Mogi</name>
    <dbReference type="NCBI Taxonomy" id="1359194"/>
    <lineage>
        <taxon>Bacteria</taxon>
        <taxon>Pseudomonadati</taxon>
        <taxon>Pseudomonadota</taxon>
        <taxon>Alphaproteobacteria</taxon>
        <taxon>Rickettsiales</taxon>
        <taxon>Rickettsiaceae</taxon>
        <taxon>Rickettsieae</taxon>
        <taxon>Rickettsia</taxon>
        <taxon>belli group</taxon>
    </lineage>
</organism>
<sequence length="45" mass="5423">MLFMYCHPVIYSRDPVKNTNKISIFYYFLDLVPKPRDDTDLNKNP</sequence>
<accession>A0A0F3QG42</accession>
<evidence type="ECO:0000313" key="1">
    <source>
        <dbReference type="EMBL" id="KJV91523.1"/>
    </source>
</evidence>
<dbReference type="PATRIC" id="fig|1359194.3.peg.128"/>
<dbReference type="AlphaFoldDB" id="A0A0F3QG42"/>
<evidence type="ECO:0000313" key="2">
    <source>
        <dbReference type="Proteomes" id="UP000033689"/>
    </source>
</evidence>
<gene>
    <name evidence="1" type="ORF">RBEMOGI_0128</name>
</gene>